<proteinExistence type="predicted"/>
<gene>
    <name evidence="1" type="ORF">AGRA3207_006102</name>
</gene>
<evidence type="ECO:0000313" key="1">
    <source>
        <dbReference type="EMBL" id="QXJ24720.1"/>
    </source>
</evidence>
<name>A0ABX8R0Y6_9ACTN</name>
<dbReference type="RefSeq" id="WP_231330611.1">
    <property type="nucleotide sequence ID" value="NZ_CP059572.1"/>
</dbReference>
<keyword evidence="2" id="KW-1185">Reference proteome</keyword>
<accession>A0ABX8R0Y6</accession>
<organism evidence="1 2">
    <name type="scientific">Actinomadura graeca</name>
    <dbReference type="NCBI Taxonomy" id="2750812"/>
    <lineage>
        <taxon>Bacteria</taxon>
        <taxon>Bacillati</taxon>
        <taxon>Actinomycetota</taxon>
        <taxon>Actinomycetes</taxon>
        <taxon>Streptosporangiales</taxon>
        <taxon>Thermomonosporaceae</taxon>
        <taxon>Actinomadura</taxon>
    </lineage>
</organism>
<evidence type="ECO:0000313" key="2">
    <source>
        <dbReference type="Proteomes" id="UP001049518"/>
    </source>
</evidence>
<dbReference type="EMBL" id="CP059572">
    <property type="protein sequence ID" value="QXJ24720.1"/>
    <property type="molecule type" value="Genomic_DNA"/>
</dbReference>
<protein>
    <submittedName>
        <fullName evidence="1">Uncharacterized protein</fullName>
    </submittedName>
</protein>
<reference evidence="1" key="1">
    <citation type="submission" date="2020-07" db="EMBL/GenBank/DDBJ databases">
        <authorList>
            <person name="Tarantini F.S."/>
            <person name="Hong K.W."/>
            <person name="Chan K.G."/>
        </authorList>
    </citation>
    <scope>NUCLEOTIDE SEQUENCE</scope>
    <source>
        <strain evidence="1">32-07</strain>
    </source>
</reference>
<dbReference type="Proteomes" id="UP001049518">
    <property type="component" value="Chromosome"/>
</dbReference>
<sequence length="45" mass="4643">MWSIPVPLPGNPLGGTIVDALETSRGPEASGAWVAMWPPSAAQAR</sequence>